<proteinExistence type="predicted"/>
<dbReference type="PANTHER" id="PTHR45784">
    <property type="entry name" value="C-TYPE LECTIN DOMAIN FAMILY 20 MEMBER A-RELATED"/>
    <property type="match status" value="1"/>
</dbReference>
<dbReference type="GeneTree" id="ENSGT00940000163911"/>
<dbReference type="InterPro" id="IPR001304">
    <property type="entry name" value="C-type_lectin-like"/>
</dbReference>
<evidence type="ECO:0000256" key="1">
    <source>
        <dbReference type="ARBA" id="ARBA00023157"/>
    </source>
</evidence>
<keyword evidence="1" id="KW-1015">Disulfide bond</keyword>
<dbReference type="PROSITE" id="PS50041">
    <property type="entry name" value="C_TYPE_LECTIN_2"/>
    <property type="match status" value="1"/>
</dbReference>
<reference evidence="3" key="1">
    <citation type="submission" date="2025-08" db="UniProtKB">
        <authorList>
            <consortium name="Ensembl"/>
        </authorList>
    </citation>
    <scope>IDENTIFICATION</scope>
</reference>
<dbReference type="AlphaFoldDB" id="A0A3B5MER5"/>
<protein>
    <recommendedName>
        <fullName evidence="2">C-type lectin domain-containing protein</fullName>
    </recommendedName>
</protein>
<organism evidence="3 4">
    <name type="scientific">Xiphophorus couchianus</name>
    <name type="common">Monterrey platyfish</name>
    <dbReference type="NCBI Taxonomy" id="32473"/>
    <lineage>
        <taxon>Eukaryota</taxon>
        <taxon>Metazoa</taxon>
        <taxon>Chordata</taxon>
        <taxon>Craniata</taxon>
        <taxon>Vertebrata</taxon>
        <taxon>Euteleostomi</taxon>
        <taxon>Actinopterygii</taxon>
        <taxon>Neopterygii</taxon>
        <taxon>Teleostei</taxon>
        <taxon>Neoteleostei</taxon>
        <taxon>Acanthomorphata</taxon>
        <taxon>Ovalentaria</taxon>
        <taxon>Atherinomorphae</taxon>
        <taxon>Cyprinodontiformes</taxon>
        <taxon>Poeciliidae</taxon>
        <taxon>Poeciliinae</taxon>
        <taxon>Xiphophorus</taxon>
    </lineage>
</organism>
<evidence type="ECO:0000313" key="3">
    <source>
        <dbReference type="Ensembl" id="ENSXCOP00000022167.1"/>
    </source>
</evidence>
<accession>A0A3B5MER5</accession>
<evidence type="ECO:0000259" key="2">
    <source>
        <dbReference type="PROSITE" id="PS50041"/>
    </source>
</evidence>
<dbReference type="InterPro" id="IPR016186">
    <property type="entry name" value="C-type_lectin-like/link_sf"/>
</dbReference>
<feature type="domain" description="C-type lectin" evidence="2">
    <location>
        <begin position="37"/>
        <end position="143"/>
    </location>
</feature>
<dbReference type="SMART" id="SM00034">
    <property type="entry name" value="CLECT"/>
    <property type="match status" value="1"/>
</dbReference>
<keyword evidence="4" id="KW-1185">Reference proteome</keyword>
<dbReference type="InterPro" id="IPR018378">
    <property type="entry name" value="C-type_lectin_CS"/>
</dbReference>
<dbReference type="Ensembl" id="ENSXCOT00000022436.1">
    <property type="protein sequence ID" value="ENSXCOP00000022167.1"/>
    <property type="gene ID" value="ENSXCOG00000016559.1"/>
</dbReference>
<dbReference type="Gene3D" id="3.10.100.10">
    <property type="entry name" value="Mannose-Binding Protein A, subunit A"/>
    <property type="match status" value="1"/>
</dbReference>
<sequence>LMFLFSTLLLFSSAIQINLQVFLFDCYGLFSGTNPTFYYSSTKRSWTEAQSFCREHYRDLAGVRHLSDNKVIQGLVQRRAWIGLYNNAGQWKWADGSKFLFTHWKSGKPDKSTDTSVCAVAYFQESGSWEDEYCDIKRAFICYEGKPPAGFSFTLVEMISMFK</sequence>
<dbReference type="InterPro" id="IPR016187">
    <property type="entry name" value="CTDL_fold"/>
</dbReference>
<dbReference type="PROSITE" id="PS00615">
    <property type="entry name" value="C_TYPE_LECTIN_1"/>
    <property type="match status" value="1"/>
</dbReference>
<reference evidence="3" key="2">
    <citation type="submission" date="2025-09" db="UniProtKB">
        <authorList>
            <consortium name="Ensembl"/>
        </authorList>
    </citation>
    <scope>IDENTIFICATION</scope>
</reference>
<evidence type="ECO:0000313" key="4">
    <source>
        <dbReference type="Proteomes" id="UP000261380"/>
    </source>
</evidence>
<dbReference type="Pfam" id="PF00059">
    <property type="entry name" value="Lectin_C"/>
    <property type="match status" value="1"/>
</dbReference>
<dbReference type="SUPFAM" id="SSF56436">
    <property type="entry name" value="C-type lectin-like"/>
    <property type="match status" value="1"/>
</dbReference>
<name>A0A3B5MER5_9TELE</name>
<dbReference type="PANTHER" id="PTHR45784:SF3">
    <property type="entry name" value="C-TYPE LECTIN DOMAIN FAMILY 4 MEMBER K-LIKE-RELATED"/>
    <property type="match status" value="1"/>
</dbReference>
<dbReference type="Proteomes" id="UP000261380">
    <property type="component" value="Unplaced"/>
</dbReference>